<evidence type="ECO:0000256" key="3">
    <source>
        <dbReference type="ARBA" id="ARBA00023125"/>
    </source>
</evidence>
<reference evidence="9 10" key="1">
    <citation type="journal article" date="2012" name="Nat. Biotechnol.">
        <title>Draft genome sequence of pigeonpea (Cajanus cajan), an orphan legume crop of resource-poor farmers.</title>
        <authorList>
            <person name="Varshney R.K."/>
            <person name="Chen W."/>
            <person name="Li Y."/>
            <person name="Bharti A.K."/>
            <person name="Saxena R.K."/>
            <person name="Schlueter J.A."/>
            <person name="Donoghue M.T."/>
            <person name="Azam S."/>
            <person name="Fan G."/>
            <person name="Whaley A.M."/>
            <person name="Farmer A.D."/>
            <person name="Sheridan J."/>
            <person name="Iwata A."/>
            <person name="Tuteja R."/>
            <person name="Penmetsa R.V."/>
            <person name="Wu W."/>
            <person name="Upadhyaya H.D."/>
            <person name="Yang S.P."/>
            <person name="Shah T."/>
            <person name="Saxena K.B."/>
            <person name="Michael T."/>
            <person name="McCombie W.R."/>
            <person name="Yang B."/>
            <person name="Zhang G."/>
            <person name="Yang H."/>
            <person name="Wang J."/>
            <person name="Spillane C."/>
            <person name="Cook D.R."/>
            <person name="May G.D."/>
            <person name="Xu X."/>
            <person name="Jackson S.A."/>
        </authorList>
    </citation>
    <scope>NUCLEOTIDE SEQUENCE [LARGE SCALE GENOMIC DNA]</scope>
    <source>
        <strain evidence="10">cv. Asha</strain>
    </source>
</reference>
<dbReference type="GO" id="GO:0005634">
    <property type="term" value="C:nucleus"/>
    <property type="evidence" value="ECO:0007669"/>
    <property type="project" value="UniProtKB-SubCell"/>
</dbReference>
<evidence type="ECO:0000259" key="8">
    <source>
        <dbReference type="PROSITE" id="PS50157"/>
    </source>
</evidence>
<keyword evidence="2" id="KW-0805">Transcription regulation</keyword>
<dbReference type="OMA" id="WVYCRRI"/>
<dbReference type="InterPro" id="IPR037472">
    <property type="entry name" value="MBD8"/>
</dbReference>
<evidence type="ECO:0000313" key="9">
    <source>
        <dbReference type="EMBL" id="KYP60566.1"/>
    </source>
</evidence>
<evidence type="ECO:0000256" key="1">
    <source>
        <dbReference type="ARBA" id="ARBA00004123"/>
    </source>
</evidence>
<keyword evidence="5" id="KW-0539">Nucleus</keyword>
<dbReference type="InterPro" id="IPR016177">
    <property type="entry name" value="DNA-bd_dom_sf"/>
</dbReference>
<sequence length="789" mass="87907">MEAALKSESLACIDSTTLSHSELLALSLSSLIPSASASALPPKVDPALFNESAGSRRQTYSPSARRRRLSGLLPAPSLPPLHPENAQNRLIIEYLKELIREDPKFEQVQLAPPSGPPPRIKRKRGRKPKLKVHLDDCYRGGIDLSQLAQAQDPFAQELKRRTDGLRNEEDLLAFLRDLPGQWGSRRKKRRIVDAADFGHVLPIRWKLLLGLKRKDGRAWIYCRRYISPGGQHFVSCKEVSSYLQSLLGHGDAHMQITRGSEIVVPEQRVPAQNSASVTQELQDQMQIVAVNSDVSGLSAANERVKEVALLGFENLADVQIHDLFECRKCSMSFDEKDAYLKHLLSFHQRTTRRYRLGSSVGDGVIIKDGKFECQFCHKVFLERRRYNGHVGIHVRNYVRKVEDSPGQANVQRMDKSPVREYVPLRISKMDALIEIAQNSIMEDTVTEPHSSAKLNRISASDVAVEYLDQDGNSESPISELQMEDSLTGKNVARDLDEKLEEIDDDNHVIDVKMVTFLDNMGLLSVNKQDVNAFETSMVKDDVALTIEELDQSEIDLDGASQNQLHPKSEHHIGQESEKSVCTNTKSQLKLDEDISKKSELEFSLLGLKDVPVTVSTNVQEMVMPASQENVPHSRVFNPSVSTEQSLDCLPAFSSSDKGGKQFCSVAHEHDNVKGFHELRFDEIDTVEYDFARVQDSPLPDVPIELANNTVMGGTHASSVQLESQEAMLNIGARNQLTTVCVWCGIEFNHDAVNSEIQPDSVGFMCPTCKAKISGQVNVLDCGSPNADCL</sequence>
<keyword evidence="3" id="KW-0238">DNA-binding</keyword>
<feature type="region of interest" description="Disordered" evidence="7">
    <location>
        <begin position="561"/>
        <end position="580"/>
    </location>
</feature>
<dbReference type="GO" id="GO:0008270">
    <property type="term" value="F:zinc ion binding"/>
    <property type="evidence" value="ECO:0007669"/>
    <property type="project" value="UniProtKB-KW"/>
</dbReference>
<evidence type="ECO:0000256" key="5">
    <source>
        <dbReference type="ARBA" id="ARBA00023242"/>
    </source>
</evidence>
<keyword evidence="6" id="KW-0862">Zinc</keyword>
<keyword evidence="4" id="KW-0804">Transcription</keyword>
<organism evidence="9 10">
    <name type="scientific">Cajanus cajan</name>
    <name type="common">Pigeon pea</name>
    <name type="synonym">Cajanus indicus</name>
    <dbReference type="NCBI Taxonomy" id="3821"/>
    <lineage>
        <taxon>Eukaryota</taxon>
        <taxon>Viridiplantae</taxon>
        <taxon>Streptophyta</taxon>
        <taxon>Embryophyta</taxon>
        <taxon>Tracheophyta</taxon>
        <taxon>Spermatophyta</taxon>
        <taxon>Magnoliopsida</taxon>
        <taxon>eudicotyledons</taxon>
        <taxon>Gunneridae</taxon>
        <taxon>Pentapetalae</taxon>
        <taxon>rosids</taxon>
        <taxon>fabids</taxon>
        <taxon>Fabales</taxon>
        <taxon>Fabaceae</taxon>
        <taxon>Papilionoideae</taxon>
        <taxon>50 kb inversion clade</taxon>
        <taxon>NPAAA clade</taxon>
        <taxon>indigoferoid/millettioid clade</taxon>
        <taxon>Phaseoleae</taxon>
        <taxon>Cajanus</taxon>
    </lineage>
</organism>
<dbReference type="PANTHER" id="PTHR37701">
    <property type="entry name" value="METHYL-CPG-BINDING DOMAIN-CONTAINING PROTEIN 8"/>
    <property type="match status" value="1"/>
</dbReference>
<evidence type="ECO:0000256" key="2">
    <source>
        <dbReference type="ARBA" id="ARBA00023015"/>
    </source>
</evidence>
<dbReference type="AlphaFoldDB" id="A0A151T0I7"/>
<evidence type="ECO:0000256" key="7">
    <source>
        <dbReference type="SAM" id="MobiDB-lite"/>
    </source>
</evidence>
<proteinExistence type="predicted"/>
<feature type="domain" description="C2H2-type" evidence="8">
    <location>
        <begin position="371"/>
        <end position="398"/>
    </location>
</feature>
<protein>
    <recommendedName>
        <fullName evidence="8">C2H2-type domain-containing protein</fullName>
    </recommendedName>
</protein>
<feature type="region of interest" description="Disordered" evidence="7">
    <location>
        <begin position="106"/>
        <end position="126"/>
    </location>
</feature>
<evidence type="ECO:0000256" key="6">
    <source>
        <dbReference type="PROSITE-ProRule" id="PRU00042"/>
    </source>
</evidence>
<dbReference type="STRING" id="3821.A0A151T0I7"/>
<keyword evidence="6" id="KW-0479">Metal-binding</keyword>
<keyword evidence="10" id="KW-1185">Reference proteome</keyword>
<evidence type="ECO:0000313" key="10">
    <source>
        <dbReference type="Proteomes" id="UP000075243"/>
    </source>
</evidence>
<evidence type="ECO:0000256" key="4">
    <source>
        <dbReference type="ARBA" id="ARBA00023163"/>
    </source>
</evidence>
<dbReference type="PROSITE" id="PS50157">
    <property type="entry name" value="ZINC_FINGER_C2H2_2"/>
    <property type="match status" value="2"/>
</dbReference>
<comment type="subcellular location">
    <subcellularLocation>
        <location evidence="1">Nucleus</location>
    </subcellularLocation>
</comment>
<gene>
    <name evidence="9" type="ORF">KK1_022973</name>
</gene>
<dbReference type="EMBL" id="CM003611">
    <property type="protein sequence ID" value="KYP60566.1"/>
    <property type="molecule type" value="Genomic_DNA"/>
</dbReference>
<dbReference type="SMART" id="SM00355">
    <property type="entry name" value="ZnF_C2H2"/>
    <property type="match status" value="2"/>
</dbReference>
<dbReference type="Proteomes" id="UP000075243">
    <property type="component" value="Chromosome 9"/>
</dbReference>
<dbReference type="GO" id="GO:0003677">
    <property type="term" value="F:DNA binding"/>
    <property type="evidence" value="ECO:0007669"/>
    <property type="project" value="UniProtKB-KW"/>
</dbReference>
<dbReference type="SUPFAM" id="SSF54171">
    <property type="entry name" value="DNA-binding domain"/>
    <property type="match status" value="1"/>
</dbReference>
<keyword evidence="6" id="KW-0863">Zinc-finger</keyword>
<accession>A0A151T0I7</accession>
<dbReference type="Gene3D" id="3.30.160.60">
    <property type="entry name" value="Classic Zinc Finger"/>
    <property type="match status" value="1"/>
</dbReference>
<dbReference type="InterPro" id="IPR013087">
    <property type="entry name" value="Znf_C2H2_type"/>
</dbReference>
<dbReference type="Gramene" id="C.cajan_22315.t">
    <property type="protein sequence ID" value="C.cajan_22315.t"/>
    <property type="gene ID" value="C.cajan_22315"/>
</dbReference>
<name>A0A151T0I7_CAJCA</name>
<dbReference type="PANTHER" id="PTHR37701:SF19">
    <property type="entry name" value="METHYL-CPG-BINDING DOMAIN PROTEIN"/>
    <property type="match status" value="1"/>
</dbReference>
<feature type="compositionally biased region" description="Basic and acidic residues" evidence="7">
    <location>
        <begin position="566"/>
        <end position="578"/>
    </location>
</feature>
<feature type="domain" description="C2H2-type" evidence="8">
    <location>
        <begin position="324"/>
        <end position="352"/>
    </location>
</feature>
<dbReference type="PROSITE" id="PS00028">
    <property type="entry name" value="ZINC_FINGER_C2H2_1"/>
    <property type="match status" value="2"/>
</dbReference>
<feature type="region of interest" description="Disordered" evidence="7">
    <location>
        <begin position="46"/>
        <end position="81"/>
    </location>
</feature>